<dbReference type="Gene3D" id="1.20.1720.10">
    <property type="entry name" value="Multidrug resistance protein D"/>
    <property type="match status" value="1"/>
</dbReference>
<evidence type="ECO:0000313" key="9">
    <source>
        <dbReference type="Proteomes" id="UP000805841"/>
    </source>
</evidence>
<dbReference type="Gene3D" id="1.20.1250.20">
    <property type="entry name" value="MFS general substrate transporter like domains"/>
    <property type="match status" value="1"/>
</dbReference>
<evidence type="ECO:0000256" key="1">
    <source>
        <dbReference type="ARBA" id="ARBA00004127"/>
    </source>
</evidence>
<feature type="transmembrane region" description="Helical" evidence="6">
    <location>
        <begin position="298"/>
        <end position="319"/>
    </location>
</feature>
<feature type="transmembrane region" description="Helical" evidence="6">
    <location>
        <begin position="265"/>
        <end position="286"/>
    </location>
</feature>
<dbReference type="InterPro" id="IPR036259">
    <property type="entry name" value="MFS_trans_sf"/>
</dbReference>
<keyword evidence="9" id="KW-1185">Reference proteome</keyword>
<evidence type="ECO:0000259" key="7">
    <source>
        <dbReference type="PROSITE" id="PS50850"/>
    </source>
</evidence>
<dbReference type="PROSITE" id="PS50850">
    <property type="entry name" value="MFS"/>
    <property type="match status" value="1"/>
</dbReference>
<evidence type="ECO:0000256" key="3">
    <source>
        <dbReference type="ARBA" id="ARBA00022692"/>
    </source>
</evidence>
<reference evidence="8 9" key="1">
    <citation type="journal article" date="2020" name="Insects">
        <title>Bacteria Belonging to Pseudomonas typographi sp. nov. from the Bark Beetle Ips typographus Have Genomic Potential to Aid in the Host Ecology.</title>
        <authorList>
            <person name="Peral-Aranega E."/>
            <person name="Saati-Santamaria Z."/>
            <person name="Kolarik M."/>
            <person name="Rivas R."/>
            <person name="Garcia-Fraile P."/>
        </authorList>
    </citation>
    <scope>NUCLEOTIDE SEQUENCE [LARGE SCALE GENOMIC DNA]</scope>
    <source>
        <strain evidence="8 9">CA3A</strain>
    </source>
</reference>
<organism evidence="8 9">
    <name type="scientific">Pseudomonas typographi</name>
    <dbReference type="NCBI Taxonomy" id="2715964"/>
    <lineage>
        <taxon>Bacteria</taxon>
        <taxon>Pseudomonadati</taxon>
        <taxon>Pseudomonadota</taxon>
        <taxon>Gammaproteobacteria</taxon>
        <taxon>Pseudomonadales</taxon>
        <taxon>Pseudomonadaceae</taxon>
        <taxon>Pseudomonas</taxon>
    </lineage>
</organism>
<sequence length="525" mass="56673">MKPATFRATLLAMLGITLALMLSALDQTVIGNVLPSVVGDLDGFSLYSWAATGYMLTSMVTIPLFGRLGDLYGRKYFVLVAIVIFIASSVGCGLAQDMLTFVLARAVQGIGGGMLIGSGLACIPELFSDTEQRLKWQVLLNLVFTVSNAVGPVAGGWVAEHYGWRYVFHVNGPLGALAALMVWRYLPYYSPRDRHASHSLDWMGALLMTVALVMLQFTVEQLGKDPLWGLLLSSGCALLFVLFVRTENKAPQPFLAPALFRERNLRLLFILATLAGAVMFAVLFYLPLLFQGGYGYTPAFAGMLMLPFAVSSSLGSIASSRLLVRMKEPQMLPRAGFVLLATSIPLFAITDSRTPAWVLMGLVTASGVGMGFILLNLTIFTQAEAHREHLGMATALQKSLRLVGGLLGTAVISSLVNPLYVHYLAQIFANAGMAAYAPQYRDPTVLVSGLAGPGAAADPVYLMGLARQALERSIAAAFMLVFLISALCCWLVFQLSPIDIRKRTDDAADEKQHASAEKKLNTSEV</sequence>
<dbReference type="SUPFAM" id="SSF103473">
    <property type="entry name" value="MFS general substrate transporter"/>
    <property type="match status" value="1"/>
</dbReference>
<comment type="subcellular location">
    <subcellularLocation>
        <location evidence="1">Endomembrane system</location>
        <topology evidence="1">Multi-pass membrane protein</topology>
    </subcellularLocation>
</comment>
<dbReference type="EMBL" id="JAAOCA010000022">
    <property type="protein sequence ID" value="MBD1600500.1"/>
    <property type="molecule type" value="Genomic_DNA"/>
</dbReference>
<feature type="transmembrane region" description="Helical" evidence="6">
    <location>
        <begin position="227"/>
        <end position="244"/>
    </location>
</feature>
<evidence type="ECO:0000256" key="2">
    <source>
        <dbReference type="ARBA" id="ARBA00022448"/>
    </source>
</evidence>
<feature type="transmembrane region" description="Helical" evidence="6">
    <location>
        <begin position="473"/>
        <end position="493"/>
    </location>
</feature>
<keyword evidence="3 6" id="KW-0812">Transmembrane</keyword>
<dbReference type="RefSeq" id="WP_190422861.1">
    <property type="nucleotide sequence ID" value="NZ_JAAOCA010000022.1"/>
</dbReference>
<dbReference type="InterPro" id="IPR020846">
    <property type="entry name" value="MFS_dom"/>
</dbReference>
<keyword evidence="5 6" id="KW-0472">Membrane</keyword>
<feature type="transmembrane region" description="Helical" evidence="6">
    <location>
        <begin position="47"/>
        <end position="65"/>
    </location>
</feature>
<accession>A0ABR7Z4R3</accession>
<feature type="transmembrane region" description="Helical" evidence="6">
    <location>
        <begin position="77"/>
        <end position="96"/>
    </location>
</feature>
<feature type="domain" description="Major facilitator superfamily (MFS) profile" evidence="7">
    <location>
        <begin position="12"/>
        <end position="441"/>
    </location>
</feature>
<feature type="transmembrane region" description="Helical" evidence="6">
    <location>
        <begin position="331"/>
        <end position="350"/>
    </location>
</feature>
<evidence type="ECO:0000256" key="6">
    <source>
        <dbReference type="SAM" id="Phobius"/>
    </source>
</evidence>
<protein>
    <submittedName>
        <fullName evidence="8">MFS transporter</fullName>
    </submittedName>
</protein>
<dbReference type="PANTHER" id="PTHR23501:SF191">
    <property type="entry name" value="VACUOLAR BASIC AMINO ACID TRANSPORTER 4"/>
    <property type="match status" value="1"/>
</dbReference>
<proteinExistence type="predicted"/>
<feature type="transmembrane region" description="Helical" evidence="6">
    <location>
        <begin position="356"/>
        <end position="379"/>
    </location>
</feature>
<name>A0ABR7Z4R3_9PSED</name>
<dbReference type="PANTHER" id="PTHR23501">
    <property type="entry name" value="MAJOR FACILITATOR SUPERFAMILY"/>
    <property type="match status" value="1"/>
</dbReference>
<dbReference type="InterPro" id="IPR011701">
    <property type="entry name" value="MFS"/>
</dbReference>
<feature type="transmembrane region" description="Helical" evidence="6">
    <location>
        <begin position="102"/>
        <end position="127"/>
    </location>
</feature>
<feature type="transmembrane region" description="Helical" evidence="6">
    <location>
        <begin position="198"/>
        <end position="215"/>
    </location>
</feature>
<evidence type="ECO:0000256" key="4">
    <source>
        <dbReference type="ARBA" id="ARBA00022989"/>
    </source>
</evidence>
<gene>
    <name evidence="8" type="ORF">HAQ05_17550</name>
</gene>
<dbReference type="Proteomes" id="UP000805841">
    <property type="component" value="Unassembled WGS sequence"/>
</dbReference>
<keyword evidence="4 6" id="KW-1133">Transmembrane helix</keyword>
<keyword evidence="2" id="KW-0813">Transport</keyword>
<evidence type="ECO:0000256" key="5">
    <source>
        <dbReference type="ARBA" id="ARBA00023136"/>
    </source>
</evidence>
<comment type="caution">
    <text evidence="8">The sequence shown here is derived from an EMBL/GenBank/DDBJ whole genome shotgun (WGS) entry which is preliminary data.</text>
</comment>
<feature type="transmembrane region" description="Helical" evidence="6">
    <location>
        <begin position="139"/>
        <end position="158"/>
    </location>
</feature>
<dbReference type="Pfam" id="PF07690">
    <property type="entry name" value="MFS_1"/>
    <property type="match status" value="1"/>
</dbReference>
<feature type="transmembrane region" description="Helical" evidence="6">
    <location>
        <begin position="400"/>
        <end position="420"/>
    </location>
</feature>
<evidence type="ECO:0000313" key="8">
    <source>
        <dbReference type="EMBL" id="MBD1600500.1"/>
    </source>
</evidence>
<feature type="transmembrane region" description="Helical" evidence="6">
    <location>
        <begin position="164"/>
        <end position="186"/>
    </location>
</feature>